<dbReference type="RefSeq" id="WP_057805433.1">
    <property type="nucleotide sequence ID" value="NZ_BJYP01000002.1"/>
</dbReference>
<dbReference type="PANTHER" id="PTHR42953:SF1">
    <property type="entry name" value="METAL-BINDING PROTEIN HI_0362-RELATED"/>
    <property type="match status" value="1"/>
</dbReference>
<dbReference type="PATRIC" id="fig|319653.3.peg.1728"/>
<evidence type="ECO:0000313" key="9">
    <source>
        <dbReference type="EMBL" id="SER06577.1"/>
    </source>
</evidence>
<sequence>MLKNKWFYRAVVLVGAFLFLLSGCARSEQDSGKLHIVTSLNFYGEAAKAVAGKYGTVDEIINGPNVDPHDFEPTTNTAKSVAKADVIVYNGLGYDSWMQRLIKADSESGVTTINVGGSIMGKQLTDNPHMWYDYRTMPRLAQRLADVYAKKDPKHRKQFESNAKRYIKSLSVIEKQIAELKKNRQESRVDVSEPVFDYALKKMGYKINNSHFALAVENGSDPTAKDIRQMQNDIKQHKIAFFVNNPQASDPIVKNMVKLAHKHNVPVLNVTETQPSGKTYLQWMTDQYDQVAKIQKKERLQ</sequence>
<dbReference type="GO" id="GO:0007155">
    <property type="term" value="P:cell adhesion"/>
    <property type="evidence" value="ECO:0007669"/>
    <property type="project" value="InterPro"/>
</dbReference>
<evidence type="ECO:0000256" key="5">
    <source>
        <dbReference type="RuleBase" id="RU003512"/>
    </source>
</evidence>
<organism evidence="8 10">
    <name type="scientific">Pediococcus ethanolidurans</name>
    <dbReference type="NCBI Taxonomy" id="319653"/>
    <lineage>
        <taxon>Bacteria</taxon>
        <taxon>Bacillati</taxon>
        <taxon>Bacillota</taxon>
        <taxon>Bacilli</taxon>
        <taxon>Lactobacillales</taxon>
        <taxon>Lactobacillaceae</taxon>
        <taxon>Pediococcus</taxon>
    </lineage>
</organism>
<dbReference type="GeneID" id="76043081"/>
<evidence type="ECO:0000256" key="2">
    <source>
        <dbReference type="ARBA" id="ARBA00022448"/>
    </source>
</evidence>
<comment type="caution">
    <text evidence="8">The sequence shown here is derived from an EMBL/GenBank/DDBJ whole genome shotgun (WGS) entry which is preliminary data.</text>
</comment>
<dbReference type="InterPro" id="IPR006128">
    <property type="entry name" value="Lipoprotein_PsaA-like"/>
</dbReference>
<dbReference type="OrthoDB" id="9810636at2"/>
<keyword evidence="3" id="KW-0479">Metal-binding</keyword>
<feature type="coiled-coil region" evidence="6">
    <location>
        <begin position="163"/>
        <end position="190"/>
    </location>
</feature>
<evidence type="ECO:0000313" key="10">
    <source>
        <dbReference type="Proteomes" id="UP000051749"/>
    </source>
</evidence>
<dbReference type="GO" id="GO:0030313">
    <property type="term" value="C:cell envelope"/>
    <property type="evidence" value="ECO:0007669"/>
    <property type="project" value="UniProtKB-SubCell"/>
</dbReference>
<dbReference type="PANTHER" id="PTHR42953">
    <property type="entry name" value="HIGH-AFFINITY ZINC UPTAKE SYSTEM PROTEIN ZNUA-RELATED"/>
    <property type="match status" value="1"/>
</dbReference>
<name>A0A0R2K059_9LACO</name>
<dbReference type="InterPro" id="IPR050492">
    <property type="entry name" value="Bact_metal-bind_prot9"/>
</dbReference>
<dbReference type="STRING" id="319653.SAMN04487973_101196"/>
<protein>
    <submittedName>
        <fullName evidence="8">ABC transporter substrate-binding protein</fullName>
    </submittedName>
    <submittedName>
        <fullName evidence="9">Zinc/manganese transport system substrate-binding protein</fullName>
    </submittedName>
</protein>
<evidence type="ECO:0000256" key="6">
    <source>
        <dbReference type="SAM" id="Coils"/>
    </source>
</evidence>
<proteinExistence type="inferred from homology"/>
<dbReference type="AlphaFoldDB" id="A0A0R2K059"/>
<feature type="chain" id="PRO_5038661743" evidence="7">
    <location>
        <begin position="28"/>
        <end position="301"/>
    </location>
</feature>
<keyword evidence="11" id="KW-1185">Reference proteome</keyword>
<keyword evidence="4 7" id="KW-0732">Signal</keyword>
<dbReference type="EMBL" id="FOGK01000001">
    <property type="protein sequence ID" value="SER06577.1"/>
    <property type="molecule type" value="Genomic_DNA"/>
</dbReference>
<evidence type="ECO:0000256" key="1">
    <source>
        <dbReference type="ARBA" id="ARBA00004196"/>
    </source>
</evidence>
<dbReference type="SUPFAM" id="SSF53807">
    <property type="entry name" value="Helical backbone' metal receptor"/>
    <property type="match status" value="1"/>
</dbReference>
<keyword evidence="6" id="KW-0175">Coiled coil</keyword>
<reference evidence="8 10" key="1">
    <citation type="journal article" date="2015" name="Genome Announc.">
        <title>Expanding the biotechnology potential of lactobacilli through comparative genomics of 213 strains and associated genera.</title>
        <authorList>
            <person name="Sun Z."/>
            <person name="Harris H.M."/>
            <person name="McCann A."/>
            <person name="Guo C."/>
            <person name="Argimon S."/>
            <person name="Zhang W."/>
            <person name="Yang X."/>
            <person name="Jeffery I.B."/>
            <person name="Cooney J.C."/>
            <person name="Kagawa T.F."/>
            <person name="Liu W."/>
            <person name="Song Y."/>
            <person name="Salvetti E."/>
            <person name="Wrobel A."/>
            <person name="Rasinkangas P."/>
            <person name="Parkhill J."/>
            <person name="Rea M.C."/>
            <person name="O'Sullivan O."/>
            <person name="Ritari J."/>
            <person name="Douillard F.P."/>
            <person name="Paul Ross R."/>
            <person name="Yang R."/>
            <person name="Briner A.E."/>
            <person name="Felis G.E."/>
            <person name="de Vos W.M."/>
            <person name="Barrangou R."/>
            <person name="Klaenhammer T.R."/>
            <person name="Caufield P.W."/>
            <person name="Cui Y."/>
            <person name="Zhang H."/>
            <person name="O'Toole P.W."/>
        </authorList>
    </citation>
    <scope>NUCLEOTIDE SEQUENCE [LARGE SCALE GENOMIC DNA]</scope>
    <source>
        <strain evidence="8 10">DSM 22301</strain>
    </source>
</reference>
<evidence type="ECO:0000256" key="7">
    <source>
        <dbReference type="SAM" id="SignalP"/>
    </source>
</evidence>
<evidence type="ECO:0000313" key="8">
    <source>
        <dbReference type="EMBL" id="KRN82992.1"/>
    </source>
</evidence>
<gene>
    <name evidence="8" type="ORF">IV87_GL001699</name>
    <name evidence="9" type="ORF">SAMN04487973_101196</name>
</gene>
<keyword evidence="2 5" id="KW-0813">Transport</keyword>
<dbReference type="InterPro" id="IPR006127">
    <property type="entry name" value="ZnuA-like"/>
</dbReference>
<feature type="signal peptide" evidence="7">
    <location>
        <begin position="1"/>
        <end position="27"/>
    </location>
</feature>
<comment type="similarity">
    <text evidence="5">Belongs to the bacterial solute-binding protein 9 family.</text>
</comment>
<dbReference type="PRINTS" id="PR00690">
    <property type="entry name" value="ADHESNFAMILY"/>
</dbReference>
<dbReference type="GO" id="GO:0030001">
    <property type="term" value="P:metal ion transport"/>
    <property type="evidence" value="ECO:0007669"/>
    <property type="project" value="InterPro"/>
</dbReference>
<dbReference type="GO" id="GO:0046872">
    <property type="term" value="F:metal ion binding"/>
    <property type="evidence" value="ECO:0007669"/>
    <property type="project" value="UniProtKB-KW"/>
</dbReference>
<dbReference type="Gene3D" id="3.40.50.1980">
    <property type="entry name" value="Nitrogenase molybdenum iron protein domain"/>
    <property type="match status" value="2"/>
</dbReference>
<dbReference type="Proteomes" id="UP000182818">
    <property type="component" value="Unassembled WGS sequence"/>
</dbReference>
<comment type="subcellular location">
    <subcellularLocation>
        <location evidence="1">Cell envelope</location>
    </subcellularLocation>
</comment>
<accession>A0A0R2K059</accession>
<dbReference type="EMBL" id="JQBY01000005">
    <property type="protein sequence ID" value="KRN82992.1"/>
    <property type="molecule type" value="Genomic_DNA"/>
</dbReference>
<dbReference type="Pfam" id="PF01297">
    <property type="entry name" value="ZnuA"/>
    <property type="match status" value="1"/>
</dbReference>
<evidence type="ECO:0000313" key="11">
    <source>
        <dbReference type="Proteomes" id="UP000182818"/>
    </source>
</evidence>
<dbReference type="Proteomes" id="UP000051749">
    <property type="component" value="Unassembled WGS sequence"/>
</dbReference>
<dbReference type="PROSITE" id="PS51257">
    <property type="entry name" value="PROKAR_LIPOPROTEIN"/>
    <property type="match status" value="1"/>
</dbReference>
<reference evidence="9 11" key="2">
    <citation type="submission" date="2016-10" db="EMBL/GenBank/DDBJ databases">
        <authorList>
            <person name="Varghese N."/>
            <person name="Submissions S."/>
        </authorList>
    </citation>
    <scope>NUCLEOTIDE SEQUENCE [LARGE SCALE GENOMIC DNA]</scope>
    <source>
        <strain evidence="9 11">CGMCC 1.3889</strain>
    </source>
</reference>
<evidence type="ECO:0000256" key="3">
    <source>
        <dbReference type="ARBA" id="ARBA00022723"/>
    </source>
</evidence>
<evidence type="ECO:0000256" key="4">
    <source>
        <dbReference type="ARBA" id="ARBA00022729"/>
    </source>
</evidence>